<evidence type="ECO:0000256" key="1">
    <source>
        <dbReference type="SAM" id="Phobius"/>
    </source>
</evidence>
<sequence>MPYLSTNNNEFWEKFLPLALKIFIAAVLVIFFLQFWVVNRLTTMGGKIAEIKASKLKLQVENKVLENAIASKSALLELSEKAKGFGFEKINTPEYIK</sequence>
<evidence type="ECO:0000313" key="2">
    <source>
        <dbReference type="EMBL" id="KKS14052.1"/>
    </source>
</evidence>
<gene>
    <name evidence="2" type="ORF">UU67_C0009G0023</name>
</gene>
<proteinExistence type="predicted"/>
<dbReference type="EMBL" id="LCBN01000009">
    <property type="protein sequence ID" value="KKS14052.1"/>
    <property type="molecule type" value="Genomic_DNA"/>
</dbReference>
<accession>A0A0G0WPM6</accession>
<dbReference type="Proteomes" id="UP000034753">
    <property type="component" value="Unassembled WGS sequence"/>
</dbReference>
<reference evidence="2 3" key="1">
    <citation type="journal article" date="2015" name="Nature">
        <title>rRNA introns, odd ribosomes, and small enigmatic genomes across a large radiation of phyla.</title>
        <authorList>
            <person name="Brown C.T."/>
            <person name="Hug L.A."/>
            <person name="Thomas B.C."/>
            <person name="Sharon I."/>
            <person name="Castelle C.J."/>
            <person name="Singh A."/>
            <person name="Wilkins M.J."/>
            <person name="Williams K.H."/>
            <person name="Banfield J.F."/>
        </authorList>
    </citation>
    <scope>NUCLEOTIDE SEQUENCE [LARGE SCALE GENOMIC DNA]</scope>
</reference>
<feature type="transmembrane region" description="Helical" evidence="1">
    <location>
        <begin position="15"/>
        <end position="38"/>
    </location>
</feature>
<keyword evidence="1" id="KW-1133">Transmembrane helix</keyword>
<organism evidence="2 3">
    <name type="scientific">Candidatus Daviesbacteria bacterium GW2011_GWB1_41_5</name>
    <dbReference type="NCBI Taxonomy" id="1618429"/>
    <lineage>
        <taxon>Bacteria</taxon>
        <taxon>Candidatus Daviesiibacteriota</taxon>
    </lineage>
</organism>
<protein>
    <submittedName>
        <fullName evidence="2">Uncharacterized protein</fullName>
    </submittedName>
</protein>
<evidence type="ECO:0000313" key="3">
    <source>
        <dbReference type="Proteomes" id="UP000034753"/>
    </source>
</evidence>
<name>A0A0G0WPM6_9BACT</name>
<dbReference type="AlphaFoldDB" id="A0A0G0WPM6"/>
<keyword evidence="1" id="KW-0472">Membrane</keyword>
<comment type="caution">
    <text evidence="2">The sequence shown here is derived from an EMBL/GenBank/DDBJ whole genome shotgun (WGS) entry which is preliminary data.</text>
</comment>
<keyword evidence="1" id="KW-0812">Transmembrane</keyword>